<evidence type="ECO:0000313" key="3">
    <source>
        <dbReference type="Proteomes" id="UP000268350"/>
    </source>
</evidence>
<organism evidence="2 3">
    <name type="scientific">Drosophila guanche</name>
    <name type="common">Fruit fly</name>
    <dbReference type="NCBI Taxonomy" id="7266"/>
    <lineage>
        <taxon>Eukaryota</taxon>
        <taxon>Metazoa</taxon>
        <taxon>Ecdysozoa</taxon>
        <taxon>Arthropoda</taxon>
        <taxon>Hexapoda</taxon>
        <taxon>Insecta</taxon>
        <taxon>Pterygota</taxon>
        <taxon>Neoptera</taxon>
        <taxon>Endopterygota</taxon>
        <taxon>Diptera</taxon>
        <taxon>Brachycera</taxon>
        <taxon>Muscomorpha</taxon>
        <taxon>Ephydroidea</taxon>
        <taxon>Drosophilidae</taxon>
        <taxon>Drosophila</taxon>
        <taxon>Sophophora</taxon>
    </lineage>
</organism>
<protein>
    <submittedName>
        <fullName evidence="2">Uncharacterized protein</fullName>
    </submittedName>
</protein>
<evidence type="ECO:0000256" key="1">
    <source>
        <dbReference type="SAM" id="MobiDB-lite"/>
    </source>
</evidence>
<dbReference type="Proteomes" id="UP000268350">
    <property type="component" value="Unassembled WGS sequence"/>
</dbReference>
<sequence>MSGSAHDADFVRNIRQKRFGNVPEAAKEEPKQITRKRSHSPMIAWESYDDDVMVGQNITPTVSLLSSE</sequence>
<keyword evidence="3" id="KW-1185">Reference proteome</keyword>
<dbReference type="STRING" id="7266.A0A3B0KTB0"/>
<dbReference type="EMBL" id="OUUW01000014">
    <property type="protein sequence ID" value="SPP88481.1"/>
    <property type="molecule type" value="Genomic_DNA"/>
</dbReference>
<feature type="region of interest" description="Disordered" evidence="1">
    <location>
        <begin position="1"/>
        <end position="38"/>
    </location>
</feature>
<name>A0A3B0KTB0_DROGU</name>
<dbReference type="OrthoDB" id="5236983at2759"/>
<accession>A0A3B0KTB0</accession>
<evidence type="ECO:0000313" key="2">
    <source>
        <dbReference type="EMBL" id="SPP88481.1"/>
    </source>
</evidence>
<feature type="compositionally biased region" description="Basic and acidic residues" evidence="1">
    <location>
        <begin position="1"/>
        <end position="12"/>
    </location>
</feature>
<gene>
    <name evidence="2" type="ORF">DGUA_6G019993</name>
</gene>
<reference evidence="3" key="1">
    <citation type="submission" date="2018-01" db="EMBL/GenBank/DDBJ databases">
        <authorList>
            <person name="Alioto T."/>
            <person name="Alioto T."/>
        </authorList>
    </citation>
    <scope>NUCLEOTIDE SEQUENCE [LARGE SCALE GENOMIC DNA]</scope>
</reference>
<proteinExistence type="predicted"/>
<dbReference type="AlphaFoldDB" id="A0A3B0KTB0"/>